<evidence type="ECO:0000313" key="1">
    <source>
        <dbReference type="EMBL" id="GAA0878527.1"/>
    </source>
</evidence>
<dbReference type="EMBL" id="BAAAFI010000006">
    <property type="protein sequence ID" value="GAA0878527.1"/>
    <property type="molecule type" value="Genomic_DNA"/>
</dbReference>
<reference evidence="2" key="1">
    <citation type="journal article" date="2019" name="Int. J. Syst. Evol. Microbiol.">
        <title>The Global Catalogue of Microorganisms (GCM) 10K type strain sequencing project: providing services to taxonomists for standard genome sequencing and annotation.</title>
        <authorList>
            <consortium name="The Broad Institute Genomics Platform"/>
            <consortium name="The Broad Institute Genome Sequencing Center for Infectious Disease"/>
            <person name="Wu L."/>
            <person name="Ma J."/>
        </authorList>
    </citation>
    <scope>NUCLEOTIDE SEQUENCE [LARGE SCALE GENOMIC DNA]</scope>
    <source>
        <strain evidence="2">JCM 16112</strain>
    </source>
</reference>
<comment type="caution">
    <text evidence="1">The sequence shown here is derived from an EMBL/GenBank/DDBJ whole genome shotgun (WGS) entry which is preliminary data.</text>
</comment>
<protein>
    <recommendedName>
        <fullName evidence="3">Threonine synthase</fullName>
    </recommendedName>
</protein>
<proteinExistence type="predicted"/>
<dbReference type="RefSeq" id="WP_343850013.1">
    <property type="nucleotide sequence ID" value="NZ_BAAAFI010000006.1"/>
</dbReference>
<sequence length="251" mass="28235">MKNLLLGVFGSFVLFACTSQPQSNRNMDRYPEELVKVLNAHGGLEKWDEMKTLQYTIPKEGADEVHTIDLHSRMDRVESPAYAIGFDGTAAWSKDKAEEYKGDPAFRHDLMFYFYAMPFVLADEGINYRTTEPLVYEGTSYPGIEITFNGGVGSSPSDVYILYYDPSDYKMAWLGYKATFGKELKPGPPSVIKYDQWTDVSGVTLPTSIAWQKIEEGEIVGERNRVDFTGITLTKESKPSSFYSKEGAGEE</sequence>
<organism evidence="1 2">
    <name type="scientific">Algoriphagus jejuensis</name>
    <dbReference type="NCBI Taxonomy" id="419934"/>
    <lineage>
        <taxon>Bacteria</taxon>
        <taxon>Pseudomonadati</taxon>
        <taxon>Bacteroidota</taxon>
        <taxon>Cytophagia</taxon>
        <taxon>Cytophagales</taxon>
        <taxon>Cyclobacteriaceae</taxon>
        <taxon>Algoriphagus</taxon>
    </lineage>
</organism>
<evidence type="ECO:0008006" key="3">
    <source>
        <dbReference type="Google" id="ProtNLM"/>
    </source>
</evidence>
<gene>
    <name evidence="1" type="ORF">GCM10009119_14950</name>
</gene>
<name>A0ABP3YBU9_9BACT</name>
<evidence type="ECO:0000313" key="2">
    <source>
        <dbReference type="Proteomes" id="UP001500469"/>
    </source>
</evidence>
<dbReference type="Proteomes" id="UP001500469">
    <property type="component" value="Unassembled WGS sequence"/>
</dbReference>
<accession>A0ABP3YBU9</accession>
<dbReference type="PROSITE" id="PS51257">
    <property type="entry name" value="PROKAR_LIPOPROTEIN"/>
    <property type="match status" value="1"/>
</dbReference>
<keyword evidence="2" id="KW-1185">Reference proteome</keyword>